<evidence type="ECO:0000256" key="2">
    <source>
        <dbReference type="ARBA" id="ARBA00022737"/>
    </source>
</evidence>
<keyword evidence="4" id="KW-1185">Reference proteome</keyword>
<dbReference type="Proteomes" id="UP000011682">
    <property type="component" value="Unassembled WGS sequence"/>
</dbReference>
<accession>S9R1M9</accession>
<protein>
    <submittedName>
        <fullName evidence="3">WD40 repeat domain protein</fullName>
    </submittedName>
</protein>
<proteinExistence type="predicted"/>
<comment type="caution">
    <text evidence="3">The sequence shown here is derived from an EMBL/GenBank/DDBJ whole genome shotgun (WGS) entry which is preliminary data.</text>
</comment>
<dbReference type="Pfam" id="PF01344">
    <property type="entry name" value="Kelch_1"/>
    <property type="match status" value="2"/>
</dbReference>
<gene>
    <name evidence="3" type="ORF">D187_006208</name>
</gene>
<name>S9R1M9_CYSF2</name>
<evidence type="ECO:0000313" key="4">
    <source>
        <dbReference type="Proteomes" id="UP000011682"/>
    </source>
</evidence>
<dbReference type="AlphaFoldDB" id="S9R1M9"/>
<dbReference type="InterPro" id="IPR015915">
    <property type="entry name" value="Kelch-typ_b-propeller"/>
</dbReference>
<evidence type="ECO:0000313" key="3">
    <source>
        <dbReference type="EMBL" id="EPX62798.1"/>
    </source>
</evidence>
<dbReference type="InterPro" id="IPR037293">
    <property type="entry name" value="Gal_Oxidase_central_sf"/>
</dbReference>
<dbReference type="InterPro" id="IPR006652">
    <property type="entry name" value="Kelch_1"/>
</dbReference>
<dbReference type="PANTHER" id="PTHR45632:SF3">
    <property type="entry name" value="KELCH-LIKE PROTEIN 32"/>
    <property type="match status" value="1"/>
</dbReference>
<dbReference type="Gene3D" id="2.130.10.80">
    <property type="entry name" value="Galactose oxidase/kelch, beta-propeller"/>
    <property type="match status" value="1"/>
</dbReference>
<dbReference type="EMBL" id="ANAH02000006">
    <property type="protein sequence ID" value="EPX62798.1"/>
    <property type="molecule type" value="Genomic_DNA"/>
</dbReference>
<organism evidence="3 4">
    <name type="scientific">Cystobacter fuscus (strain ATCC 25194 / DSM 2262 / NBRC 100088 / M29)</name>
    <dbReference type="NCBI Taxonomy" id="1242864"/>
    <lineage>
        <taxon>Bacteria</taxon>
        <taxon>Pseudomonadati</taxon>
        <taxon>Myxococcota</taxon>
        <taxon>Myxococcia</taxon>
        <taxon>Myxococcales</taxon>
        <taxon>Cystobacterineae</taxon>
        <taxon>Archangiaceae</taxon>
        <taxon>Cystobacter</taxon>
    </lineage>
</organism>
<keyword evidence="2" id="KW-0677">Repeat</keyword>
<keyword evidence="1" id="KW-0880">Kelch repeat</keyword>
<dbReference type="SUPFAM" id="SSF117281">
    <property type="entry name" value="Kelch motif"/>
    <property type="match status" value="1"/>
</dbReference>
<sequence>MTALSLGLVACGPGEAPEEQHLASVEQKAMQTVGPLQIARAQHCSMRLPDGKVLFVGGFINTSIEVTATTEVYDPGTRTTSFRAPMNVARRSHECLTLQDGSLLVLGGVANGSAIASVEKYNPSTNSWALLAPMPARNWGMAVAQLADGRVLVAGGTSADASAYLFDPSANSWMRTGSLSFGRTSAAAVKLPDNRVLAVGGFTSNDNRRALEVYTPSTGTWSVLAPLLQDSPTPIATLLPDGRVFVGTSNELSRGLVAQVYTPSSNTWTLLPRSNSPHDMGRLALVNGQPIVVGGGFGVPMPFEQFDFAQQRWTTLGQLSIPRHGFTLDVLTDGSLLVAGGYQANTQYTYTTMDLLTFDTLPPPGTSPLTYSASNTNSAQQNTTNRTFTLNAGDMLKVGTCGVPGSSASGDTYLRLFGGGFQVFGNDDNCGSTASFIQYTAATTGTYELRAGCFSSGSCSGTVTFSITPAKL</sequence>
<dbReference type="PANTHER" id="PTHR45632">
    <property type="entry name" value="LD33804P"/>
    <property type="match status" value="1"/>
</dbReference>
<dbReference type="Gene3D" id="2.120.10.80">
    <property type="entry name" value="Kelch-type beta propeller"/>
    <property type="match status" value="1"/>
</dbReference>
<dbReference type="eggNOG" id="COG3055">
    <property type="taxonomic scope" value="Bacteria"/>
</dbReference>
<evidence type="ECO:0000256" key="1">
    <source>
        <dbReference type="ARBA" id="ARBA00022441"/>
    </source>
</evidence>
<reference evidence="3" key="1">
    <citation type="submission" date="2013-05" db="EMBL/GenBank/DDBJ databases">
        <title>Genome assembly of Cystobacter fuscus DSM 2262.</title>
        <authorList>
            <person name="Sharma G."/>
            <person name="Khatri I."/>
            <person name="Kaur C."/>
            <person name="Mayilraj S."/>
            <person name="Subramanian S."/>
        </authorList>
    </citation>
    <scope>NUCLEOTIDE SEQUENCE [LARGE SCALE GENOMIC DNA]</scope>
    <source>
        <strain evidence="3">DSM 2262</strain>
    </source>
</reference>
<dbReference type="SMART" id="SM00612">
    <property type="entry name" value="Kelch"/>
    <property type="match status" value="4"/>
</dbReference>